<sequence length="173" mass="19527">MAQTISTSKKELEAIFDAKFNSISNTVVEMNDLMKFFNTSFEEVKIKVSNLENKIDEVTKENDFLKQESLKLSKENAKLVNVTNILSKEINDIQQYQQRDCCEITGLLVLPGENTNELVKKVGSLMDLELTDEDISVSHRLPKNEASYSSRLSDGSRKKLAGKTTKALILAEY</sequence>
<proteinExistence type="predicted"/>
<dbReference type="AlphaFoldDB" id="A0A6S7J5B5"/>
<reference evidence="1" key="1">
    <citation type="submission" date="2020-04" db="EMBL/GenBank/DDBJ databases">
        <authorList>
            <person name="Alioto T."/>
            <person name="Alioto T."/>
            <person name="Gomez Garrido J."/>
        </authorList>
    </citation>
    <scope>NUCLEOTIDE SEQUENCE</scope>
    <source>
        <strain evidence="1">A484AB</strain>
    </source>
</reference>
<dbReference type="OrthoDB" id="5984028at2759"/>
<keyword evidence="2" id="KW-1185">Reference proteome</keyword>
<dbReference type="EMBL" id="CACRXK020013471">
    <property type="protein sequence ID" value="CAB4025194.1"/>
    <property type="molecule type" value="Genomic_DNA"/>
</dbReference>
<gene>
    <name evidence="1" type="ORF">PACLA_8A028369</name>
</gene>
<organism evidence="1 2">
    <name type="scientific">Paramuricea clavata</name>
    <name type="common">Red gorgonian</name>
    <name type="synonym">Violescent sea-whip</name>
    <dbReference type="NCBI Taxonomy" id="317549"/>
    <lineage>
        <taxon>Eukaryota</taxon>
        <taxon>Metazoa</taxon>
        <taxon>Cnidaria</taxon>
        <taxon>Anthozoa</taxon>
        <taxon>Octocorallia</taxon>
        <taxon>Malacalcyonacea</taxon>
        <taxon>Plexauridae</taxon>
        <taxon>Paramuricea</taxon>
    </lineage>
</organism>
<evidence type="ECO:0000313" key="2">
    <source>
        <dbReference type="Proteomes" id="UP001152795"/>
    </source>
</evidence>
<comment type="caution">
    <text evidence="1">The sequence shown here is derived from an EMBL/GenBank/DDBJ whole genome shotgun (WGS) entry which is preliminary data.</text>
</comment>
<evidence type="ECO:0000313" key="1">
    <source>
        <dbReference type="EMBL" id="CAB4025194.1"/>
    </source>
</evidence>
<dbReference type="Proteomes" id="UP001152795">
    <property type="component" value="Unassembled WGS sequence"/>
</dbReference>
<protein>
    <submittedName>
        <fullName evidence="1">Partial</fullName>
    </submittedName>
</protein>
<accession>A0A6S7J5B5</accession>
<name>A0A6S7J5B5_PARCT</name>